<reference evidence="3" key="1">
    <citation type="submission" date="2016-10" db="EMBL/GenBank/DDBJ databases">
        <authorList>
            <person name="Varghese N."/>
            <person name="Submissions S."/>
        </authorList>
    </citation>
    <scope>NUCLEOTIDE SEQUENCE [LARGE SCALE GENOMIC DNA]</scope>
    <source>
        <strain evidence="3">CGMCC 1.8946</strain>
    </source>
</reference>
<accession>A0A1G4TLK1</accession>
<sequence>MTIMHPNDQELLRFLNKSCSELEYHRIARHMKACAPCRGRLSDFLDVELMLDQLAVEQAPAELTDRVMSAVRSGRAHASPDRPLPDYPAFEAQASSPRRKWKPYWRTELLHGMVAMAATFLFIVSGAFGKLMSLDPNQWEADVRTGALQLFHIVESVSRQLLS</sequence>
<proteinExistence type="predicted"/>
<gene>
    <name evidence="2" type="ORF">SAMN04487970_105430</name>
</gene>
<name>A0A1G4TLK1_9BACL</name>
<keyword evidence="1" id="KW-0472">Membrane</keyword>
<keyword evidence="1" id="KW-0812">Transmembrane</keyword>
<evidence type="ECO:0000313" key="2">
    <source>
        <dbReference type="EMBL" id="SCW81459.1"/>
    </source>
</evidence>
<dbReference type="Proteomes" id="UP000198601">
    <property type="component" value="Unassembled WGS sequence"/>
</dbReference>
<keyword evidence="1" id="KW-1133">Transmembrane helix</keyword>
<dbReference type="STRING" id="624147.SAMN04487970_105430"/>
<dbReference type="InterPro" id="IPR041916">
    <property type="entry name" value="Anti_sigma_zinc_sf"/>
</dbReference>
<evidence type="ECO:0008006" key="4">
    <source>
        <dbReference type="Google" id="ProtNLM"/>
    </source>
</evidence>
<evidence type="ECO:0000313" key="3">
    <source>
        <dbReference type="Proteomes" id="UP000198601"/>
    </source>
</evidence>
<dbReference type="AlphaFoldDB" id="A0A1G4TLK1"/>
<dbReference type="Gene3D" id="1.10.10.1320">
    <property type="entry name" value="Anti-sigma factor, zinc-finger domain"/>
    <property type="match status" value="1"/>
</dbReference>
<organism evidence="2 3">
    <name type="scientific">Paenibacillus tianmuensis</name>
    <dbReference type="NCBI Taxonomy" id="624147"/>
    <lineage>
        <taxon>Bacteria</taxon>
        <taxon>Bacillati</taxon>
        <taxon>Bacillota</taxon>
        <taxon>Bacilli</taxon>
        <taxon>Bacillales</taxon>
        <taxon>Paenibacillaceae</taxon>
        <taxon>Paenibacillus</taxon>
    </lineage>
</organism>
<dbReference type="EMBL" id="FMTT01000054">
    <property type="protein sequence ID" value="SCW81459.1"/>
    <property type="molecule type" value="Genomic_DNA"/>
</dbReference>
<evidence type="ECO:0000256" key="1">
    <source>
        <dbReference type="SAM" id="Phobius"/>
    </source>
</evidence>
<feature type="transmembrane region" description="Helical" evidence="1">
    <location>
        <begin position="109"/>
        <end position="129"/>
    </location>
</feature>
<protein>
    <recommendedName>
        <fullName evidence="4">Zinc-finger</fullName>
    </recommendedName>
</protein>
<keyword evidence="3" id="KW-1185">Reference proteome</keyword>